<dbReference type="OrthoDB" id="4227028at2759"/>
<evidence type="ECO:0000256" key="1">
    <source>
        <dbReference type="SAM" id="MobiDB-lite"/>
    </source>
</evidence>
<accession>A0A9W4JFX1</accession>
<dbReference type="Proteomes" id="UP001152649">
    <property type="component" value="Unassembled WGS sequence"/>
</dbReference>
<feature type="region of interest" description="Disordered" evidence="1">
    <location>
        <begin position="314"/>
        <end position="390"/>
    </location>
</feature>
<evidence type="ECO:0000313" key="3">
    <source>
        <dbReference type="Proteomes" id="UP001152649"/>
    </source>
</evidence>
<feature type="compositionally biased region" description="Polar residues" evidence="1">
    <location>
        <begin position="335"/>
        <end position="345"/>
    </location>
</feature>
<sequence length="390" mass="43481">MAYKAGQGTSQRLPNTNSHVNQFLSLTTTSMSTMIPWNPFFVCEMEVSPNGSPGFCCGMTKKGAPCKNPIKLENTKIGHLKLNILTREPFHMSTLQPKLCAIAKEFLCARWHRQRQAEQVGQQWYEAAVRNQARVPHDSRVATPFIVHPHQRQMSSAPRRRSAESENTDRSPHGLRQDPPGPLSTSLDLVQPVNPFITAAMLRTNSVPWDVSPDQPAILTSFTNIWAGIQDLSLQNLSLSEDVNEIHCVFCLAENEEQATECVILRCDQCRAQAHLSCAEEWLEKRRTGFGTSCCVCRNEGSLDALIRPVRVPSATEASTDREPVTVRHSAPNEPRQSQLPQRSMGSPPVSVEQSGPRRSARVARAHLPRDPSTSAPLRRSARLNSTQRR</sequence>
<organism evidence="2 3">
    <name type="scientific">Penicillium salamii</name>
    <dbReference type="NCBI Taxonomy" id="1612424"/>
    <lineage>
        <taxon>Eukaryota</taxon>
        <taxon>Fungi</taxon>
        <taxon>Dikarya</taxon>
        <taxon>Ascomycota</taxon>
        <taxon>Pezizomycotina</taxon>
        <taxon>Eurotiomycetes</taxon>
        <taxon>Eurotiomycetidae</taxon>
        <taxon>Eurotiales</taxon>
        <taxon>Aspergillaceae</taxon>
        <taxon>Penicillium</taxon>
    </lineage>
</organism>
<dbReference type="AlphaFoldDB" id="A0A9W4JFX1"/>
<evidence type="ECO:0000313" key="2">
    <source>
        <dbReference type="EMBL" id="CAG8397186.1"/>
    </source>
</evidence>
<protein>
    <submittedName>
        <fullName evidence="2">Uncharacterized protein</fullName>
    </submittedName>
</protein>
<comment type="caution">
    <text evidence="2">The sequence shown here is derived from an EMBL/GenBank/DDBJ whole genome shotgun (WGS) entry which is preliminary data.</text>
</comment>
<feature type="compositionally biased region" description="Basic and acidic residues" evidence="1">
    <location>
        <begin position="161"/>
        <end position="176"/>
    </location>
</feature>
<reference evidence="2" key="1">
    <citation type="submission" date="2021-07" db="EMBL/GenBank/DDBJ databases">
        <authorList>
            <person name="Branca A.L. A."/>
        </authorList>
    </citation>
    <scope>NUCLEOTIDE SEQUENCE</scope>
</reference>
<name>A0A9W4JFX1_9EURO</name>
<dbReference type="EMBL" id="CAJVPG010000339">
    <property type="protein sequence ID" value="CAG8397186.1"/>
    <property type="molecule type" value="Genomic_DNA"/>
</dbReference>
<proteinExistence type="predicted"/>
<feature type="region of interest" description="Disordered" evidence="1">
    <location>
        <begin position="145"/>
        <end position="184"/>
    </location>
</feature>
<gene>
    <name evidence="2" type="ORF">PSALAMII_LOCUS7408</name>
</gene>
<keyword evidence="3" id="KW-1185">Reference proteome</keyword>